<reference evidence="1" key="1">
    <citation type="journal article" date="2022" name="Plant J.">
        <title>Strategies of tolerance reflected in two North American maple genomes.</title>
        <authorList>
            <person name="McEvoy S.L."/>
            <person name="Sezen U.U."/>
            <person name="Trouern-Trend A."/>
            <person name="McMahon S.M."/>
            <person name="Schaberg P.G."/>
            <person name="Yang J."/>
            <person name="Wegrzyn J.L."/>
            <person name="Swenson N.G."/>
        </authorList>
    </citation>
    <scope>NUCLEOTIDE SEQUENCE</scope>
    <source>
        <strain evidence="1">91603</strain>
    </source>
</reference>
<name>A0AAD5INX3_ACENE</name>
<gene>
    <name evidence="1" type="ORF">LWI28_027202</name>
</gene>
<evidence type="ECO:0000313" key="1">
    <source>
        <dbReference type="EMBL" id="KAI9170392.1"/>
    </source>
</evidence>
<organism evidence="1 2">
    <name type="scientific">Acer negundo</name>
    <name type="common">Box elder</name>
    <dbReference type="NCBI Taxonomy" id="4023"/>
    <lineage>
        <taxon>Eukaryota</taxon>
        <taxon>Viridiplantae</taxon>
        <taxon>Streptophyta</taxon>
        <taxon>Embryophyta</taxon>
        <taxon>Tracheophyta</taxon>
        <taxon>Spermatophyta</taxon>
        <taxon>Magnoliopsida</taxon>
        <taxon>eudicotyledons</taxon>
        <taxon>Gunneridae</taxon>
        <taxon>Pentapetalae</taxon>
        <taxon>rosids</taxon>
        <taxon>malvids</taxon>
        <taxon>Sapindales</taxon>
        <taxon>Sapindaceae</taxon>
        <taxon>Hippocastanoideae</taxon>
        <taxon>Acereae</taxon>
        <taxon>Acer</taxon>
    </lineage>
</organism>
<comment type="caution">
    <text evidence="1">The sequence shown here is derived from an EMBL/GenBank/DDBJ whole genome shotgun (WGS) entry which is preliminary data.</text>
</comment>
<sequence>MNGKRTCSNSDQFRPRTQSLSALSSCQNLRSGLLSHFSSENRDARSNERVVDCTTPNFNGYLVLRPLIF</sequence>
<reference evidence="1" key="2">
    <citation type="submission" date="2023-02" db="EMBL/GenBank/DDBJ databases">
        <authorList>
            <person name="Swenson N.G."/>
            <person name="Wegrzyn J.L."/>
            <person name="Mcevoy S.L."/>
        </authorList>
    </citation>
    <scope>NUCLEOTIDE SEQUENCE</scope>
    <source>
        <strain evidence="1">91603</strain>
        <tissue evidence="1">Leaf</tissue>
    </source>
</reference>
<protein>
    <submittedName>
        <fullName evidence="1">Uncharacterized protein</fullName>
    </submittedName>
</protein>
<evidence type="ECO:0000313" key="2">
    <source>
        <dbReference type="Proteomes" id="UP001064489"/>
    </source>
</evidence>
<dbReference type="Proteomes" id="UP001064489">
    <property type="component" value="Chromosome 7"/>
</dbReference>
<dbReference type="AlphaFoldDB" id="A0AAD5INX3"/>
<accession>A0AAD5INX3</accession>
<keyword evidence="2" id="KW-1185">Reference proteome</keyword>
<dbReference type="EMBL" id="JAJSOW010000104">
    <property type="protein sequence ID" value="KAI9170392.1"/>
    <property type="molecule type" value="Genomic_DNA"/>
</dbReference>
<proteinExistence type="predicted"/>